<gene>
    <name evidence="1" type="ORF">SNE25_08340</name>
</gene>
<reference evidence="1 2" key="1">
    <citation type="submission" date="2023-11" db="EMBL/GenBank/DDBJ databases">
        <title>Analysis of the Genomes of Mucilaginibacter gossypii cycad 4 and M. sabulilitoris SNA2: microbes with the potential for plant growth promotion.</title>
        <authorList>
            <person name="Hirsch A.M."/>
            <person name="Humm E."/>
            <person name="Rubbi M."/>
            <person name="Del Vecchio G."/>
            <person name="Ha S.M."/>
            <person name="Pellegrini M."/>
            <person name="Gunsalus R.P."/>
        </authorList>
    </citation>
    <scope>NUCLEOTIDE SEQUENCE [LARGE SCALE GENOMIC DNA]</scope>
    <source>
        <strain evidence="1 2">SNA2</strain>
    </source>
</reference>
<proteinExistence type="predicted"/>
<accession>A0ABZ0TWL9</accession>
<dbReference type="Proteomes" id="UP001324380">
    <property type="component" value="Chromosome"/>
</dbReference>
<dbReference type="RefSeq" id="WP_321564638.1">
    <property type="nucleotide sequence ID" value="NZ_CP139558.1"/>
</dbReference>
<evidence type="ECO:0000313" key="2">
    <source>
        <dbReference type="Proteomes" id="UP001324380"/>
    </source>
</evidence>
<evidence type="ECO:0008006" key="3">
    <source>
        <dbReference type="Google" id="ProtNLM"/>
    </source>
</evidence>
<dbReference type="EMBL" id="CP139558">
    <property type="protein sequence ID" value="WPU95530.1"/>
    <property type="molecule type" value="Genomic_DNA"/>
</dbReference>
<organism evidence="1 2">
    <name type="scientific">Mucilaginibacter sabulilitoris</name>
    <dbReference type="NCBI Taxonomy" id="1173583"/>
    <lineage>
        <taxon>Bacteria</taxon>
        <taxon>Pseudomonadati</taxon>
        <taxon>Bacteroidota</taxon>
        <taxon>Sphingobacteriia</taxon>
        <taxon>Sphingobacteriales</taxon>
        <taxon>Sphingobacteriaceae</taxon>
        <taxon>Mucilaginibacter</taxon>
    </lineage>
</organism>
<evidence type="ECO:0000313" key="1">
    <source>
        <dbReference type="EMBL" id="WPU95530.1"/>
    </source>
</evidence>
<sequence length="107" mass="12806">MKILINGLLLNEKSSGIQYATQNLLRALSENDRLEHDIEVLVSGNYSNSWKESKHFKTHRLPFNSTNRMKRVFYEHFNLERYFKKTNSIFITPQTAYYLIFQKLPLY</sequence>
<protein>
    <recommendedName>
        <fullName evidence="3">Glycosyltransferase family 1 protein</fullName>
    </recommendedName>
</protein>
<keyword evidence="2" id="KW-1185">Reference proteome</keyword>
<name>A0ABZ0TWL9_9SPHI</name>